<evidence type="ECO:0000313" key="4">
    <source>
        <dbReference type="Proteomes" id="UP000621799"/>
    </source>
</evidence>
<dbReference type="InterPro" id="IPR004155">
    <property type="entry name" value="PBS_lyase_HEAT"/>
</dbReference>
<dbReference type="EMBL" id="JADEXN010000030">
    <property type="protein sequence ID" value="MBE9039762.1"/>
    <property type="molecule type" value="Genomic_DNA"/>
</dbReference>
<evidence type="ECO:0000313" key="3">
    <source>
        <dbReference type="EMBL" id="MBE9039762.1"/>
    </source>
</evidence>
<sequence length="304" mass="32093">MSSTQSSLSQLTHEEADGLLKKVNEQIAIGTLDTGDRELLQQMVEGMGDTRGMVRLGFAEALGAVGKPATPLLIEAVAHHPNVVVRRASAKTLTLIADPEAIPTLLHALLNDDDTVVKGSAVGALASIGERAIPVLLDVLAAPENSESIKGHVAWALAFIGAPGKEQLYAAIESDSAEVRAAVVGAIANFAEETPEERAFEVLTNALADEAENVRSEAAAALGKFAHKPAVPQLTALLHHDDGETRKAAALALMKIGDLASIEPLKEARDRETEEGIRRAIALAISLLEKRQEEERSPVDGDPT</sequence>
<dbReference type="SUPFAM" id="SSF48371">
    <property type="entry name" value="ARM repeat"/>
    <property type="match status" value="1"/>
</dbReference>
<proteinExistence type="predicted"/>
<dbReference type="Proteomes" id="UP000621799">
    <property type="component" value="Unassembled WGS sequence"/>
</dbReference>
<dbReference type="InterPro" id="IPR016024">
    <property type="entry name" value="ARM-type_fold"/>
</dbReference>
<comment type="caution">
    <text evidence="3">The sequence shown here is derived from an EMBL/GenBank/DDBJ whole genome shotgun (WGS) entry which is preliminary data.</text>
</comment>
<keyword evidence="1" id="KW-0042">Antenna complex</keyword>
<dbReference type="PANTHER" id="PTHR12697:SF5">
    <property type="entry name" value="DEOXYHYPUSINE HYDROXYLASE"/>
    <property type="match status" value="1"/>
</dbReference>
<dbReference type="GO" id="GO:0016491">
    <property type="term" value="F:oxidoreductase activity"/>
    <property type="evidence" value="ECO:0007669"/>
    <property type="project" value="TreeGrafter"/>
</dbReference>
<dbReference type="SMART" id="SM00567">
    <property type="entry name" value="EZ_HEAT"/>
    <property type="match status" value="6"/>
</dbReference>
<dbReference type="RefSeq" id="WP_264320026.1">
    <property type="nucleotide sequence ID" value="NZ_JADEXN010000030.1"/>
</dbReference>
<evidence type="ECO:0000256" key="2">
    <source>
        <dbReference type="ARBA" id="ARBA00022738"/>
    </source>
</evidence>
<organism evidence="3 4">
    <name type="scientific">Zarconia navalis LEGE 11467</name>
    <dbReference type="NCBI Taxonomy" id="1828826"/>
    <lineage>
        <taxon>Bacteria</taxon>
        <taxon>Bacillati</taxon>
        <taxon>Cyanobacteriota</taxon>
        <taxon>Cyanophyceae</taxon>
        <taxon>Oscillatoriophycideae</taxon>
        <taxon>Oscillatoriales</taxon>
        <taxon>Oscillatoriales incertae sedis</taxon>
        <taxon>Zarconia</taxon>
        <taxon>Zarconia navalis</taxon>
    </lineage>
</organism>
<keyword evidence="2" id="KW-0605">Phycobilisome</keyword>
<dbReference type="Pfam" id="PF13646">
    <property type="entry name" value="HEAT_2"/>
    <property type="match status" value="2"/>
</dbReference>
<dbReference type="GO" id="GO:0030089">
    <property type="term" value="C:phycobilisome"/>
    <property type="evidence" value="ECO:0007669"/>
    <property type="project" value="UniProtKB-KW"/>
</dbReference>
<accession>A0A928VT31</accession>
<evidence type="ECO:0000256" key="1">
    <source>
        <dbReference type="ARBA" id="ARBA00022549"/>
    </source>
</evidence>
<reference evidence="3" key="1">
    <citation type="submission" date="2020-10" db="EMBL/GenBank/DDBJ databases">
        <authorList>
            <person name="Castelo-Branco R."/>
            <person name="Eusebio N."/>
            <person name="Adriana R."/>
            <person name="Vieira A."/>
            <person name="Brugerolle De Fraissinette N."/>
            <person name="Rezende De Castro R."/>
            <person name="Schneider M.P."/>
            <person name="Vasconcelos V."/>
            <person name="Leao P.N."/>
        </authorList>
    </citation>
    <scope>NUCLEOTIDE SEQUENCE</scope>
    <source>
        <strain evidence="3">LEGE 11467</strain>
    </source>
</reference>
<name>A0A928VT31_9CYAN</name>
<protein>
    <submittedName>
        <fullName evidence="3">HEAT repeat domain-containing protein</fullName>
    </submittedName>
</protein>
<dbReference type="PANTHER" id="PTHR12697">
    <property type="entry name" value="PBS LYASE HEAT-LIKE PROTEIN"/>
    <property type="match status" value="1"/>
</dbReference>
<dbReference type="AlphaFoldDB" id="A0A928VT31"/>
<dbReference type="InterPro" id="IPR011989">
    <property type="entry name" value="ARM-like"/>
</dbReference>
<keyword evidence="4" id="KW-1185">Reference proteome</keyword>
<gene>
    <name evidence="3" type="ORF">IQ235_03010</name>
</gene>
<dbReference type="Gene3D" id="1.25.10.10">
    <property type="entry name" value="Leucine-rich Repeat Variant"/>
    <property type="match status" value="2"/>
</dbReference>